<dbReference type="Gene3D" id="1.20.5.4130">
    <property type="match status" value="1"/>
</dbReference>
<keyword evidence="3" id="KW-0677">Repeat</keyword>
<evidence type="ECO:0000256" key="2">
    <source>
        <dbReference type="ARBA" id="ARBA00022614"/>
    </source>
</evidence>
<dbReference type="eggNOG" id="KOG4658">
    <property type="taxonomic scope" value="Eukaryota"/>
</dbReference>
<keyword evidence="6" id="KW-0175">Coiled coil</keyword>
<dbReference type="Pfam" id="PF18052">
    <property type="entry name" value="Rx_N"/>
    <property type="match status" value="1"/>
</dbReference>
<dbReference type="HOGENOM" id="CLU_000837_14_1_1"/>
<dbReference type="PANTHER" id="PTHR23155">
    <property type="entry name" value="DISEASE RESISTANCE PROTEIN RP"/>
    <property type="match status" value="1"/>
</dbReference>
<feature type="domain" description="NB-ARC" evidence="8">
    <location>
        <begin position="536"/>
        <end position="718"/>
    </location>
</feature>
<evidence type="ECO:0000256" key="3">
    <source>
        <dbReference type="ARBA" id="ARBA00022737"/>
    </source>
</evidence>
<name>A0A0E0LXG4_ORYPU</name>
<dbReference type="Proteomes" id="UP000026962">
    <property type="component" value="Chromosome 8"/>
</dbReference>
<dbReference type="InterPro" id="IPR038005">
    <property type="entry name" value="RX-like_CC"/>
</dbReference>
<dbReference type="CDD" id="cd14798">
    <property type="entry name" value="RX-CC_like"/>
    <property type="match status" value="1"/>
</dbReference>
<dbReference type="PANTHER" id="PTHR23155:SF1114">
    <property type="entry name" value="OS02G0475500 PROTEIN"/>
    <property type="match status" value="1"/>
</dbReference>
<keyword evidence="13" id="KW-1185">Reference proteome</keyword>
<accession>A0A0E0LXG4</accession>
<evidence type="ECO:0000259" key="11">
    <source>
        <dbReference type="Pfam" id="PF23598"/>
    </source>
</evidence>
<dbReference type="InterPro" id="IPR058922">
    <property type="entry name" value="WHD_DRP"/>
</dbReference>
<feature type="domain" description="Disease resistance R13L4/SHOC-2-like LRR" evidence="11">
    <location>
        <begin position="1082"/>
        <end position="1330"/>
    </location>
</feature>
<dbReference type="Gramene" id="OPUNC08G20140.1">
    <property type="protein sequence ID" value="OPUNC08G20140.1"/>
    <property type="gene ID" value="OPUNC08G20140"/>
</dbReference>
<dbReference type="EnsemblPlants" id="OPUNC08G20140.1">
    <property type="protein sequence ID" value="OPUNC08G20140.1"/>
    <property type="gene ID" value="OPUNC08G20140"/>
</dbReference>
<dbReference type="InterPro" id="IPR042197">
    <property type="entry name" value="Apaf_helical"/>
</dbReference>
<evidence type="ECO:0000313" key="13">
    <source>
        <dbReference type="Proteomes" id="UP000026962"/>
    </source>
</evidence>
<feature type="domain" description="Disease resistance R13L4/SHOC-2-like LRR" evidence="11">
    <location>
        <begin position="932"/>
        <end position="1031"/>
    </location>
</feature>
<feature type="domain" description="Disease resistance N-terminal" evidence="9">
    <location>
        <begin position="16"/>
        <end position="95"/>
    </location>
</feature>
<comment type="similarity">
    <text evidence="1">Belongs to the disease resistance NB-LRR family.</text>
</comment>
<evidence type="ECO:0000256" key="6">
    <source>
        <dbReference type="ARBA" id="ARBA00023054"/>
    </source>
</evidence>
<dbReference type="GO" id="GO:0043531">
    <property type="term" value="F:ADP binding"/>
    <property type="evidence" value="ECO:0007669"/>
    <property type="project" value="InterPro"/>
</dbReference>
<dbReference type="Pfam" id="PF00931">
    <property type="entry name" value="NB-ARC"/>
    <property type="match status" value="2"/>
</dbReference>
<keyword evidence="2" id="KW-0433">Leucine-rich repeat</keyword>
<dbReference type="FunFam" id="1.10.10.10:FF:000322">
    <property type="entry name" value="Probable disease resistance protein At1g63360"/>
    <property type="match status" value="1"/>
</dbReference>
<dbReference type="Gene3D" id="1.10.10.10">
    <property type="entry name" value="Winged helix-like DNA-binding domain superfamily/Winged helix DNA-binding domain"/>
    <property type="match status" value="1"/>
</dbReference>
<dbReference type="Gene3D" id="1.10.8.430">
    <property type="entry name" value="Helical domain of apoptotic protease-activating factors"/>
    <property type="match status" value="1"/>
</dbReference>
<dbReference type="STRING" id="4537.A0A0E0LXG4"/>
<dbReference type="Gene3D" id="3.40.50.300">
    <property type="entry name" value="P-loop containing nucleotide triphosphate hydrolases"/>
    <property type="match status" value="2"/>
</dbReference>
<evidence type="ECO:0000313" key="12">
    <source>
        <dbReference type="EnsemblPlants" id="OPUNC08G20140.1"/>
    </source>
</evidence>
<reference evidence="12" key="2">
    <citation type="submission" date="2018-05" db="EMBL/GenBank/DDBJ databases">
        <title>OpunRS2 (Oryza punctata Reference Sequence Version 2).</title>
        <authorList>
            <person name="Zhang J."/>
            <person name="Kudrna D."/>
            <person name="Lee S."/>
            <person name="Talag J."/>
            <person name="Welchert J."/>
            <person name="Wing R.A."/>
        </authorList>
    </citation>
    <scope>NUCLEOTIDE SEQUENCE [LARGE SCALE GENOMIC DNA]</scope>
</reference>
<dbReference type="Pfam" id="PF23559">
    <property type="entry name" value="WHD_DRP"/>
    <property type="match status" value="1"/>
</dbReference>
<dbReference type="InterPro" id="IPR055414">
    <property type="entry name" value="LRR_R13L4/SHOC2-like"/>
</dbReference>
<evidence type="ECO:0000256" key="5">
    <source>
        <dbReference type="ARBA" id="ARBA00022821"/>
    </source>
</evidence>
<feature type="compositionally biased region" description="Low complexity" evidence="7">
    <location>
        <begin position="250"/>
        <end position="262"/>
    </location>
</feature>
<feature type="domain" description="NB-ARC" evidence="8">
    <location>
        <begin position="287"/>
        <end position="446"/>
    </location>
</feature>
<dbReference type="Gene3D" id="3.80.10.10">
    <property type="entry name" value="Ribonuclease Inhibitor"/>
    <property type="match status" value="1"/>
</dbReference>
<dbReference type="Pfam" id="PF23598">
    <property type="entry name" value="LRR_14"/>
    <property type="match status" value="2"/>
</dbReference>
<dbReference type="OMA" id="NACEENE"/>
<dbReference type="InterPro" id="IPR036388">
    <property type="entry name" value="WH-like_DNA-bd_sf"/>
</dbReference>
<keyword evidence="4" id="KW-0547">Nucleotide-binding</keyword>
<feature type="compositionally biased region" description="Basic and acidic residues" evidence="7">
    <location>
        <begin position="268"/>
        <end position="279"/>
    </location>
</feature>
<dbReference type="SUPFAM" id="SSF52540">
    <property type="entry name" value="P-loop containing nucleoside triphosphate hydrolases"/>
    <property type="match status" value="2"/>
</dbReference>
<reference evidence="12" key="1">
    <citation type="submission" date="2015-04" db="UniProtKB">
        <authorList>
            <consortium name="EnsemblPlants"/>
        </authorList>
    </citation>
    <scope>IDENTIFICATION</scope>
</reference>
<feature type="compositionally biased region" description="Basic and acidic residues" evidence="7">
    <location>
        <begin position="495"/>
        <end position="506"/>
    </location>
</feature>
<evidence type="ECO:0000256" key="7">
    <source>
        <dbReference type="SAM" id="MobiDB-lite"/>
    </source>
</evidence>
<dbReference type="GO" id="GO:0042742">
    <property type="term" value="P:defense response to bacterium"/>
    <property type="evidence" value="ECO:0007669"/>
    <property type="project" value="UniProtKB-ARBA"/>
</dbReference>
<evidence type="ECO:0000256" key="4">
    <source>
        <dbReference type="ARBA" id="ARBA00022741"/>
    </source>
</evidence>
<dbReference type="SUPFAM" id="SSF52058">
    <property type="entry name" value="L domain-like"/>
    <property type="match status" value="1"/>
</dbReference>
<dbReference type="InterPro" id="IPR027417">
    <property type="entry name" value="P-loop_NTPase"/>
</dbReference>
<protein>
    <submittedName>
        <fullName evidence="12">Uncharacterized protein</fullName>
    </submittedName>
</protein>
<evidence type="ECO:0000259" key="8">
    <source>
        <dbReference type="Pfam" id="PF00931"/>
    </source>
</evidence>
<evidence type="ECO:0000259" key="10">
    <source>
        <dbReference type="Pfam" id="PF23559"/>
    </source>
</evidence>
<dbReference type="PRINTS" id="PR00364">
    <property type="entry name" value="DISEASERSIST"/>
</dbReference>
<dbReference type="InterPro" id="IPR002182">
    <property type="entry name" value="NB-ARC"/>
</dbReference>
<keyword evidence="5" id="KW-0611">Plant defense</keyword>
<sequence>MEATVVSVGKSVLDGALSYAKSAIAEEVTLQVGVQRDQVFIRDELEMMQSFLVAADKVEHEHHEVVKTWVKQVRDVAYDVEGCLQDYAVRLEKPSWWRLPCTVVRERHHVAKEMKELRAKVEDVSQRNMRYHLLGGPATVSKHSHVTATELQSTPTDDIDATRVAKQQQKVDLVHVITKNGGPDLRVIALWGTSGATVVASAIWVAYQKAKREFECHAWVKLMHPFDAKEFIGSMVSSTEQKDKAESSSEDTTGTSGSTEDGNNPILEEPKPIERKEPDSEVIDLISKGGKVIAVCGMGDDFEKCTALVKNVYKLLGGSFLKCAWFSMKSPFNHEEFLNELVSQLNRDYCKSSEASTDCKKQEDSQNSTKSKQGTTESSTRKILAKILSEPKCLFVFDNISSIEEWDSIVKSLPTESNTANRIIVTTRELAVAIHCSGEEQYTYKLESENDKTTVDSQSVGIDSTEMKSSMASDKRTVHFDDEIIPEDNLEAPPESDHSLPLDRDPNTPAAMNKLTRSRTAKATQEDQLIGRVNEKEVILKLLSGNQGLQVISVWGMGGVGKTTLVKNIYQSSELEKLKFERRAWVTVTRPFQHTEFLRNLAQRLEEDSAVKKGEPTLGISRNNDLSTMRHNDLDQKVKNDLTGKKYLIVVDDLSSHTEWDFIGKFPENNNASRIIITTRPKGVALRCSKIEGNMHNIEGLTDEDALELFLNKVSSNDKDKTELKQKLDMMEEANIIIKKCGRLPLAIAAVGGFLSTRPLNITEWRKFSDHISTELHENPSLEMIKKILISSYEGLPYQLKSCFLYLSIFPEDHDIRYRRLLRRWIAEGYSRATRNKHAEKEAEEQYTALLNKSMIQQSRTVATGKTGFCQVHDLMREISIAKSEEENLVLVLDERSTSSSKDKVRHLVIRQSWSRERENNDMQNIVDVSNIRSLTVFGKWRSFFLCKKMRMLRVLDLEDAEGLQDPDLVPIGKLRHLKYLSLRGSETILNLPSSFGDLLNLETLDIRGTLVTKLPATIGRLQNLKYLHAGIPPYDEDNIRSSALVSTILEEYREYKSDPKGMTIRTFVSYIMLFISSWLRNLDVHGVEVPRGIGRLSSIHTLSIVNIARGKAMLKNLKKLTQLRKLGVTGVNKNNCEELCSAIAGHGRLQSLLLRAEGKVGLEGCLDNMSQPPKDLESLQLYGNLVTLPEWVKTLQNLQKLCLRNTNLKADDTMKVLGNLPMLAILRLQHNACEENELRFGPECLAGLTALELVNWWSLESVKFEGGATPKLKVLLVENCWQIHDDGFSGIETVSSLKEVSLLGYNYDQTYTEFKEQLQQQLNMIKPKPNLKIL</sequence>
<dbReference type="InterPro" id="IPR044974">
    <property type="entry name" value="Disease_R_plants"/>
</dbReference>
<evidence type="ECO:0000256" key="1">
    <source>
        <dbReference type="ARBA" id="ARBA00008894"/>
    </source>
</evidence>
<feature type="region of interest" description="Disordered" evidence="7">
    <location>
        <begin position="237"/>
        <end position="279"/>
    </location>
</feature>
<organism evidence="12">
    <name type="scientific">Oryza punctata</name>
    <name type="common">Red rice</name>
    <dbReference type="NCBI Taxonomy" id="4537"/>
    <lineage>
        <taxon>Eukaryota</taxon>
        <taxon>Viridiplantae</taxon>
        <taxon>Streptophyta</taxon>
        <taxon>Embryophyta</taxon>
        <taxon>Tracheophyta</taxon>
        <taxon>Spermatophyta</taxon>
        <taxon>Magnoliopsida</taxon>
        <taxon>Liliopsida</taxon>
        <taxon>Poales</taxon>
        <taxon>Poaceae</taxon>
        <taxon>BOP clade</taxon>
        <taxon>Oryzoideae</taxon>
        <taxon>Oryzeae</taxon>
        <taxon>Oryzinae</taxon>
        <taxon>Oryza</taxon>
    </lineage>
</organism>
<dbReference type="InterPro" id="IPR032675">
    <property type="entry name" value="LRR_dom_sf"/>
</dbReference>
<dbReference type="InterPro" id="IPR041118">
    <property type="entry name" value="Rx_N"/>
</dbReference>
<feature type="domain" description="Disease resistance protein winged helix" evidence="10">
    <location>
        <begin position="809"/>
        <end position="879"/>
    </location>
</feature>
<dbReference type="GO" id="GO:0009626">
    <property type="term" value="P:plant-type hypersensitive response"/>
    <property type="evidence" value="ECO:0007669"/>
    <property type="project" value="UniProtKB-ARBA"/>
</dbReference>
<evidence type="ECO:0000259" key="9">
    <source>
        <dbReference type="Pfam" id="PF18052"/>
    </source>
</evidence>
<proteinExistence type="inferred from homology"/>
<feature type="region of interest" description="Disordered" evidence="7">
    <location>
        <begin position="488"/>
        <end position="509"/>
    </location>
</feature>
<dbReference type="GO" id="GO:0002758">
    <property type="term" value="P:innate immune response-activating signaling pathway"/>
    <property type="evidence" value="ECO:0007669"/>
    <property type="project" value="UniProtKB-ARBA"/>
</dbReference>